<dbReference type="EMBL" id="JAUTDP010000005">
    <property type="protein sequence ID" value="KAK3398990.1"/>
    <property type="molecule type" value="Genomic_DNA"/>
</dbReference>
<evidence type="ECO:0000256" key="1">
    <source>
        <dbReference type="SAM" id="SignalP"/>
    </source>
</evidence>
<sequence length="307" mass="33014">MVVLRTLAALAVTAAVSVANPLHASAKFSIPGPLAMNFGNKVVPQDTDVTLTALPPKLGTFKRLPGSSYTVATVHPYGILVDSMDSTLLWLQTGLKPAPVPSNFETSDGFYRVYELLNGSSPVFPWTPSNLQGPEHSSVLTLLFDTSNITPQDELYLQNAAMNPSRFNFVNAMGDTSLSDKVAAGALFLATSDATMKPSSAANVTFATLLDVLNMPQKDQAPMLYRRASETETSVHPQESDEVEVIIEETKPVTPVLPTQTVTTTVTPLSYYPMIVPTDCPDERSSASRNRMTVYGLVSVAAILFAI</sequence>
<accession>A0AAE0PFI3</accession>
<keyword evidence="3" id="KW-1185">Reference proteome</keyword>
<evidence type="ECO:0000313" key="3">
    <source>
        <dbReference type="Proteomes" id="UP001281003"/>
    </source>
</evidence>
<gene>
    <name evidence="2" type="ORF">B0T20DRAFT_352144</name>
</gene>
<protein>
    <submittedName>
        <fullName evidence="2">Uncharacterized protein</fullName>
    </submittedName>
</protein>
<dbReference type="AlphaFoldDB" id="A0AAE0PFI3"/>
<feature type="chain" id="PRO_5042157098" evidence="1">
    <location>
        <begin position="20"/>
        <end position="307"/>
    </location>
</feature>
<comment type="caution">
    <text evidence="2">The sequence shown here is derived from an EMBL/GenBank/DDBJ whole genome shotgun (WGS) entry which is preliminary data.</text>
</comment>
<name>A0AAE0PFI3_SORBR</name>
<dbReference type="Proteomes" id="UP001281003">
    <property type="component" value="Unassembled WGS sequence"/>
</dbReference>
<reference evidence="2" key="2">
    <citation type="submission" date="2023-07" db="EMBL/GenBank/DDBJ databases">
        <authorList>
            <consortium name="Lawrence Berkeley National Laboratory"/>
            <person name="Haridas S."/>
            <person name="Hensen N."/>
            <person name="Bonometti L."/>
            <person name="Westerberg I."/>
            <person name="Brannstrom I.O."/>
            <person name="Guillou S."/>
            <person name="Cros-Aarteil S."/>
            <person name="Calhoun S."/>
            <person name="Kuo A."/>
            <person name="Mondo S."/>
            <person name="Pangilinan J."/>
            <person name="Riley R."/>
            <person name="LaButti K."/>
            <person name="Andreopoulos B."/>
            <person name="Lipzen A."/>
            <person name="Chen C."/>
            <person name="Yanf M."/>
            <person name="Daum C."/>
            <person name="Ng V."/>
            <person name="Clum A."/>
            <person name="Steindorff A."/>
            <person name="Ohm R."/>
            <person name="Martin F."/>
            <person name="Silar P."/>
            <person name="Natvig D."/>
            <person name="Lalanne C."/>
            <person name="Gautier V."/>
            <person name="Ament-velasquez S.L."/>
            <person name="Kruys A."/>
            <person name="Hutchinson M.I."/>
            <person name="Powell A.J."/>
            <person name="Barry K."/>
            <person name="Miller A.N."/>
            <person name="Grigoriev I.V."/>
            <person name="Debuchy R."/>
            <person name="Gladieux P."/>
            <person name="Thoren M.H."/>
            <person name="Johannesson H."/>
        </authorList>
    </citation>
    <scope>NUCLEOTIDE SEQUENCE</scope>
    <source>
        <strain evidence="2">FGSC 1904</strain>
    </source>
</reference>
<organism evidence="2 3">
    <name type="scientific">Sordaria brevicollis</name>
    <dbReference type="NCBI Taxonomy" id="83679"/>
    <lineage>
        <taxon>Eukaryota</taxon>
        <taxon>Fungi</taxon>
        <taxon>Dikarya</taxon>
        <taxon>Ascomycota</taxon>
        <taxon>Pezizomycotina</taxon>
        <taxon>Sordariomycetes</taxon>
        <taxon>Sordariomycetidae</taxon>
        <taxon>Sordariales</taxon>
        <taxon>Sordariaceae</taxon>
        <taxon>Sordaria</taxon>
    </lineage>
</organism>
<proteinExistence type="predicted"/>
<feature type="signal peptide" evidence="1">
    <location>
        <begin position="1"/>
        <end position="19"/>
    </location>
</feature>
<keyword evidence="1" id="KW-0732">Signal</keyword>
<evidence type="ECO:0000313" key="2">
    <source>
        <dbReference type="EMBL" id="KAK3398990.1"/>
    </source>
</evidence>
<reference evidence="2" key="1">
    <citation type="journal article" date="2023" name="Mol. Phylogenet. Evol.">
        <title>Genome-scale phylogeny and comparative genomics of the fungal order Sordariales.</title>
        <authorList>
            <person name="Hensen N."/>
            <person name="Bonometti L."/>
            <person name="Westerberg I."/>
            <person name="Brannstrom I.O."/>
            <person name="Guillou S."/>
            <person name="Cros-Aarteil S."/>
            <person name="Calhoun S."/>
            <person name="Haridas S."/>
            <person name="Kuo A."/>
            <person name="Mondo S."/>
            <person name="Pangilinan J."/>
            <person name="Riley R."/>
            <person name="LaButti K."/>
            <person name="Andreopoulos B."/>
            <person name="Lipzen A."/>
            <person name="Chen C."/>
            <person name="Yan M."/>
            <person name="Daum C."/>
            <person name="Ng V."/>
            <person name="Clum A."/>
            <person name="Steindorff A."/>
            <person name="Ohm R.A."/>
            <person name="Martin F."/>
            <person name="Silar P."/>
            <person name="Natvig D.O."/>
            <person name="Lalanne C."/>
            <person name="Gautier V."/>
            <person name="Ament-Velasquez S.L."/>
            <person name="Kruys A."/>
            <person name="Hutchinson M.I."/>
            <person name="Powell A.J."/>
            <person name="Barry K."/>
            <person name="Miller A.N."/>
            <person name="Grigoriev I.V."/>
            <person name="Debuchy R."/>
            <person name="Gladieux P."/>
            <person name="Hiltunen Thoren M."/>
            <person name="Johannesson H."/>
        </authorList>
    </citation>
    <scope>NUCLEOTIDE SEQUENCE</scope>
    <source>
        <strain evidence="2">FGSC 1904</strain>
    </source>
</reference>